<dbReference type="Proteomes" id="UP000271227">
    <property type="component" value="Unassembled WGS sequence"/>
</dbReference>
<dbReference type="InterPro" id="IPR051807">
    <property type="entry name" value="Sec-metab_biosynth-assoc"/>
</dbReference>
<dbReference type="InterPro" id="IPR011008">
    <property type="entry name" value="Dimeric_a/b-barrel"/>
</dbReference>
<reference evidence="3 4" key="1">
    <citation type="submission" date="2018-10" db="EMBL/GenBank/DDBJ databases">
        <title>Genomic Encyclopedia of Archaeal and Bacterial Type Strains, Phase II (KMG-II): from individual species to whole genera.</title>
        <authorList>
            <person name="Goeker M."/>
        </authorList>
    </citation>
    <scope>NUCLEOTIDE SEQUENCE [LARGE SCALE GENOMIC DNA]</scope>
    <source>
        <strain evidence="3 4">DSM 25217</strain>
    </source>
</reference>
<dbReference type="AlphaFoldDB" id="A0A3M0CRR0"/>
<keyword evidence="4" id="KW-1185">Reference proteome</keyword>
<name>A0A3M0CRR0_9PROT</name>
<dbReference type="PANTHER" id="PTHR33606">
    <property type="entry name" value="PROTEIN YCII"/>
    <property type="match status" value="1"/>
</dbReference>
<dbReference type="InterPro" id="IPR005545">
    <property type="entry name" value="YCII"/>
</dbReference>
<organism evidence="3 4">
    <name type="scientific">Eilatimonas milleporae</name>
    <dbReference type="NCBI Taxonomy" id="911205"/>
    <lineage>
        <taxon>Bacteria</taxon>
        <taxon>Pseudomonadati</taxon>
        <taxon>Pseudomonadota</taxon>
        <taxon>Alphaproteobacteria</taxon>
        <taxon>Kordiimonadales</taxon>
        <taxon>Kordiimonadaceae</taxon>
        <taxon>Eilatimonas</taxon>
    </lineage>
</organism>
<accession>A0A3M0CRR0</accession>
<dbReference type="InParanoid" id="A0A3M0CRR0"/>
<evidence type="ECO:0000313" key="4">
    <source>
        <dbReference type="Proteomes" id="UP000271227"/>
    </source>
</evidence>
<dbReference type="Gene3D" id="3.30.70.1060">
    <property type="entry name" value="Dimeric alpha+beta barrel"/>
    <property type="match status" value="1"/>
</dbReference>
<gene>
    <name evidence="3" type="ORF">BXY39_0747</name>
</gene>
<evidence type="ECO:0000256" key="1">
    <source>
        <dbReference type="ARBA" id="ARBA00007689"/>
    </source>
</evidence>
<sequence length="107" mass="11648">MDNRVLLVAAVCVDKQGEAAQQARLDHMQGHLDYFESILDKVAVAGPIFGKDGEPPIGSILVYKTADKAEARALLEADPYYHADIWEKVDLHLFRGAGGDLVGGKAW</sequence>
<evidence type="ECO:0000259" key="2">
    <source>
        <dbReference type="Pfam" id="PF03795"/>
    </source>
</evidence>
<dbReference type="SUPFAM" id="SSF54909">
    <property type="entry name" value="Dimeric alpha+beta barrel"/>
    <property type="match status" value="1"/>
</dbReference>
<evidence type="ECO:0000313" key="3">
    <source>
        <dbReference type="EMBL" id="RMB12254.1"/>
    </source>
</evidence>
<protein>
    <recommendedName>
        <fullName evidence="2">YCII-related domain-containing protein</fullName>
    </recommendedName>
</protein>
<comment type="caution">
    <text evidence="3">The sequence shown here is derived from an EMBL/GenBank/DDBJ whole genome shotgun (WGS) entry which is preliminary data.</text>
</comment>
<dbReference type="Pfam" id="PF03795">
    <property type="entry name" value="YCII"/>
    <property type="match status" value="1"/>
</dbReference>
<feature type="domain" description="YCII-related" evidence="2">
    <location>
        <begin position="11"/>
        <end position="92"/>
    </location>
</feature>
<dbReference type="EMBL" id="REFR01000009">
    <property type="protein sequence ID" value="RMB12254.1"/>
    <property type="molecule type" value="Genomic_DNA"/>
</dbReference>
<proteinExistence type="inferred from homology"/>
<comment type="similarity">
    <text evidence="1">Belongs to the YciI family.</text>
</comment>
<dbReference type="PANTHER" id="PTHR33606:SF3">
    <property type="entry name" value="PROTEIN YCII"/>
    <property type="match status" value="1"/>
</dbReference>